<dbReference type="Proteomes" id="UP001516464">
    <property type="component" value="Unassembled WGS sequence"/>
</dbReference>
<gene>
    <name evidence="2" type="ORF">TCON_0379</name>
</gene>
<sequence>MDSPKEITKKIIQYVSDSFSHISSFIQSSSGNESYYEPTGSENEIEISKDLGFDESIEWSNDIIVEEKSYLDGTNDKELDIKRDDVVKEEIFSMRRDGSGDISMKSIHDVLLEDEKEAPMIQQDELIRLKIYIKKLEEELEESWKKEMEYKKLLKDFDSTINYIVDKEETNNIDYLKNEIDEKSKCIDNLNQEIQRHIGNDKRLKEHIKCLERDLINSQERLEAFIFIGQEKMDNANAELEALKIELIEANKRNECMQRKIEELNSIVKNKSKENVEIAEYCKYLLN</sequence>
<keyword evidence="3" id="KW-1185">Reference proteome</keyword>
<reference evidence="2 3" key="1">
    <citation type="submission" date="2019-01" db="EMBL/GenBank/DDBJ databases">
        <title>Genomes sequencing and comparative genomics of infectious freshwater microsporidia, Cucumispora dikerogammari and Thelohania contejeani.</title>
        <authorList>
            <person name="Cormier A."/>
            <person name="Giraud I."/>
            <person name="Wattier R."/>
            <person name="Teixeira M."/>
            <person name="Grandjean F."/>
            <person name="Rigaud T."/>
            <person name="Cordaux R."/>
        </authorList>
    </citation>
    <scope>NUCLEOTIDE SEQUENCE [LARGE SCALE GENOMIC DNA]</scope>
    <source>
        <strain evidence="2">T1</strain>
        <tissue evidence="2">Spores</tissue>
    </source>
</reference>
<organism evidence="2 3">
    <name type="scientific">Astathelohania contejeani</name>
    <dbReference type="NCBI Taxonomy" id="164912"/>
    <lineage>
        <taxon>Eukaryota</taxon>
        <taxon>Fungi</taxon>
        <taxon>Fungi incertae sedis</taxon>
        <taxon>Microsporidia</taxon>
        <taxon>Astathelohaniidae</taxon>
        <taxon>Astathelohania</taxon>
    </lineage>
</organism>
<protein>
    <submittedName>
        <fullName evidence="2">Uncharacterized protein</fullName>
    </submittedName>
</protein>
<dbReference type="EMBL" id="SBIQ01000014">
    <property type="protein sequence ID" value="KAF7684438.1"/>
    <property type="molecule type" value="Genomic_DNA"/>
</dbReference>
<accession>A0ABQ7I1V9</accession>
<name>A0ABQ7I1V9_9MICR</name>
<feature type="coiled-coil region" evidence="1">
    <location>
        <begin position="233"/>
        <end position="274"/>
    </location>
</feature>
<keyword evidence="1" id="KW-0175">Coiled coil</keyword>
<evidence type="ECO:0000313" key="2">
    <source>
        <dbReference type="EMBL" id="KAF7684438.1"/>
    </source>
</evidence>
<proteinExistence type="predicted"/>
<evidence type="ECO:0000313" key="3">
    <source>
        <dbReference type="Proteomes" id="UP001516464"/>
    </source>
</evidence>
<comment type="caution">
    <text evidence="2">The sequence shown here is derived from an EMBL/GenBank/DDBJ whole genome shotgun (WGS) entry which is preliminary data.</text>
</comment>
<feature type="coiled-coil region" evidence="1">
    <location>
        <begin position="173"/>
        <end position="207"/>
    </location>
</feature>
<evidence type="ECO:0000256" key="1">
    <source>
        <dbReference type="SAM" id="Coils"/>
    </source>
</evidence>